<dbReference type="FunFam" id="2.40.160.120:FF:000016">
    <property type="entry name" value="Oxysterol binding protein (Orp8), putative"/>
    <property type="match status" value="1"/>
</dbReference>
<protein>
    <recommendedName>
        <fullName evidence="7">Oxysterol-binding protein</fullName>
    </recommendedName>
</protein>
<evidence type="ECO:0000256" key="1">
    <source>
        <dbReference type="ARBA" id="ARBA00008842"/>
    </source>
</evidence>
<dbReference type="SUPFAM" id="SSF144000">
    <property type="entry name" value="Oxysterol-binding protein-like"/>
    <property type="match status" value="1"/>
</dbReference>
<feature type="compositionally biased region" description="Polar residues" evidence="4">
    <location>
        <begin position="33"/>
        <end position="45"/>
    </location>
</feature>
<evidence type="ECO:0000313" key="5">
    <source>
        <dbReference type="EMBL" id="KAA6408992.1"/>
    </source>
</evidence>
<dbReference type="Pfam" id="PF01237">
    <property type="entry name" value="Oxysterol_BP"/>
    <property type="match status" value="1"/>
</dbReference>
<dbReference type="InterPro" id="IPR037239">
    <property type="entry name" value="OSBP_sf"/>
</dbReference>
<dbReference type="OrthoDB" id="48057at2759"/>
<dbReference type="Proteomes" id="UP000324767">
    <property type="component" value="Unassembled WGS sequence"/>
</dbReference>
<organism evidence="5 6">
    <name type="scientific">Lasallia pustulata</name>
    <dbReference type="NCBI Taxonomy" id="136370"/>
    <lineage>
        <taxon>Eukaryota</taxon>
        <taxon>Fungi</taxon>
        <taxon>Dikarya</taxon>
        <taxon>Ascomycota</taxon>
        <taxon>Pezizomycotina</taxon>
        <taxon>Lecanoromycetes</taxon>
        <taxon>OSLEUM clade</taxon>
        <taxon>Umbilicariomycetidae</taxon>
        <taxon>Umbilicariales</taxon>
        <taxon>Umbilicariaceae</taxon>
        <taxon>Lasallia</taxon>
    </lineage>
</organism>
<evidence type="ECO:0000256" key="2">
    <source>
        <dbReference type="RuleBase" id="RU003844"/>
    </source>
</evidence>
<feature type="region of interest" description="Disordered" evidence="4">
    <location>
        <begin position="33"/>
        <end position="74"/>
    </location>
</feature>
<feature type="coiled-coil region" evidence="3">
    <location>
        <begin position="405"/>
        <end position="438"/>
    </location>
</feature>
<accession>A0A5M8PK81</accession>
<dbReference type="Gene3D" id="2.40.160.120">
    <property type="match status" value="1"/>
</dbReference>
<dbReference type="AlphaFoldDB" id="A0A5M8PK81"/>
<dbReference type="Gene3D" id="3.30.70.3490">
    <property type="match status" value="1"/>
</dbReference>
<keyword evidence="3" id="KW-0175">Coiled coil</keyword>
<evidence type="ECO:0000256" key="4">
    <source>
        <dbReference type="SAM" id="MobiDB-lite"/>
    </source>
</evidence>
<dbReference type="PROSITE" id="PS01013">
    <property type="entry name" value="OSBP"/>
    <property type="match status" value="1"/>
</dbReference>
<feature type="compositionally biased region" description="Low complexity" evidence="4">
    <location>
        <begin position="46"/>
        <end position="62"/>
    </location>
</feature>
<dbReference type="EMBL" id="VXIT01000012">
    <property type="protein sequence ID" value="KAA6408992.1"/>
    <property type="molecule type" value="Genomic_DNA"/>
</dbReference>
<dbReference type="PANTHER" id="PTHR10972:SF212">
    <property type="entry name" value="OXYSTEROL-BINDING PROTEIN-LIKE PROTEIN 1"/>
    <property type="match status" value="1"/>
</dbReference>
<dbReference type="GO" id="GO:0032934">
    <property type="term" value="F:sterol binding"/>
    <property type="evidence" value="ECO:0007669"/>
    <property type="project" value="TreeGrafter"/>
</dbReference>
<name>A0A5M8PK81_9LECA</name>
<proteinExistence type="inferred from homology"/>
<dbReference type="GO" id="GO:0016020">
    <property type="term" value="C:membrane"/>
    <property type="evidence" value="ECO:0007669"/>
    <property type="project" value="TreeGrafter"/>
</dbReference>
<comment type="similarity">
    <text evidence="1 2">Belongs to the OSBP family.</text>
</comment>
<evidence type="ECO:0000313" key="6">
    <source>
        <dbReference type="Proteomes" id="UP000324767"/>
    </source>
</evidence>
<sequence>MRLRSIAVGHRDGQHFPSLQATHRRSTLYLTMASSSSGPSAGNRLSTASSTASSPPSTDAAPIVSTSLSERGTDDSSKLKTLLSILRKFIGVADIAAVRFSLPAQLLEPTPNLEYWNYLDRPESFISIGDSEDALGRMLAVLRFLFSKDLKYVKGKPCKPYNSVLGEFFRCNWVVEDTLPPLVGPAQKTSLVDGHSTANKPVKVSYLTEQTSHHPPVSAFFVDCPEKGITARGYDQLSAKFTGTSIRVTPGNYNLGIFITLQSRGNEEYQLTHPVAHLGGLLRGSLSITVVDTCTFTCPKTRIKVILHYLEEGWLGKSQNRVHGVIYNYDPETDNTSRIKDVPEKDILARVDGCWHDKVYYTLTGSKDSQLLLDLNPLFQAPKIIPPMTEQLPYESRRFWKDVTQAILEKQFTQATKLKQELEERQRERAAARQAQNQDWKPLFFAEVVAPAGKPSLTEEGVRALRGLHQDNFHLGEQDAVSA</sequence>
<gene>
    <name evidence="5" type="ORF">FRX48_07336</name>
</gene>
<dbReference type="InterPro" id="IPR018494">
    <property type="entry name" value="Oxysterol-bd_CS"/>
</dbReference>
<evidence type="ECO:0008006" key="7">
    <source>
        <dbReference type="Google" id="ProtNLM"/>
    </source>
</evidence>
<reference evidence="5 6" key="1">
    <citation type="submission" date="2019-09" db="EMBL/GenBank/DDBJ databases">
        <title>The hologenome of the rock-dwelling lichen Lasallia pustulata.</title>
        <authorList>
            <person name="Greshake Tzovaras B."/>
            <person name="Segers F."/>
            <person name="Bicker A."/>
            <person name="Dal Grande F."/>
            <person name="Otte J."/>
            <person name="Hankeln T."/>
            <person name="Schmitt I."/>
            <person name="Ebersberger I."/>
        </authorList>
    </citation>
    <scope>NUCLEOTIDE SEQUENCE [LARGE SCALE GENOMIC DNA]</scope>
    <source>
        <strain evidence="5">A1-1</strain>
    </source>
</reference>
<dbReference type="InterPro" id="IPR000648">
    <property type="entry name" value="Oxysterol-bd"/>
</dbReference>
<evidence type="ECO:0000256" key="3">
    <source>
        <dbReference type="SAM" id="Coils"/>
    </source>
</evidence>
<dbReference type="GO" id="GO:0005829">
    <property type="term" value="C:cytosol"/>
    <property type="evidence" value="ECO:0007669"/>
    <property type="project" value="TreeGrafter"/>
</dbReference>
<dbReference type="PANTHER" id="PTHR10972">
    <property type="entry name" value="OXYSTEROL-BINDING PROTEIN-RELATED"/>
    <property type="match status" value="1"/>
</dbReference>
<comment type="caution">
    <text evidence="5">The sequence shown here is derived from an EMBL/GenBank/DDBJ whole genome shotgun (WGS) entry which is preliminary data.</text>
</comment>